<dbReference type="KEGG" id="fgg:FSB75_17000"/>
<reference evidence="14 15" key="1">
    <citation type="journal article" date="2015" name="Int. J. Syst. Evol. Microbiol.">
        <title>Flavisolibacter ginsenosidimutans sp. nov., with ginsenoside-converting activity isolated from soil used for cultivating ginseng.</title>
        <authorList>
            <person name="Zhao Y."/>
            <person name="Liu Q."/>
            <person name="Kang M.S."/>
            <person name="Jin F."/>
            <person name="Yu H."/>
            <person name="Im W.T."/>
        </authorList>
    </citation>
    <scope>NUCLEOTIDE SEQUENCE [LARGE SCALE GENOMIC DNA]</scope>
    <source>
        <strain evidence="14 15">Gsoil 636</strain>
    </source>
</reference>
<dbReference type="InterPro" id="IPR009008">
    <property type="entry name" value="Val/Leu/Ile-tRNA-synth_edit"/>
</dbReference>
<evidence type="ECO:0000259" key="12">
    <source>
        <dbReference type="Pfam" id="PF09334"/>
    </source>
</evidence>
<feature type="domain" description="Methionyl/Valyl/Leucyl/Isoleucyl-tRNA synthetase anticodon-binding" evidence="11">
    <location>
        <begin position="846"/>
        <end position="958"/>
    </location>
</feature>
<dbReference type="InterPro" id="IPR009080">
    <property type="entry name" value="tRNAsynth_Ia_anticodon-bd"/>
</dbReference>
<evidence type="ECO:0000256" key="7">
    <source>
        <dbReference type="ARBA" id="ARBA00023146"/>
    </source>
</evidence>
<dbReference type="InterPro" id="IPR025709">
    <property type="entry name" value="Leu_tRNA-synth_edit"/>
</dbReference>
<evidence type="ECO:0000313" key="15">
    <source>
        <dbReference type="Proteomes" id="UP000321204"/>
    </source>
</evidence>
<dbReference type="PANTHER" id="PTHR43740">
    <property type="entry name" value="LEUCYL-TRNA SYNTHETASE"/>
    <property type="match status" value="1"/>
</dbReference>
<dbReference type="InterPro" id="IPR015413">
    <property type="entry name" value="Methionyl/Leucyl_tRNA_Synth"/>
</dbReference>
<dbReference type="InterPro" id="IPR014729">
    <property type="entry name" value="Rossmann-like_a/b/a_fold"/>
</dbReference>
<dbReference type="CDD" id="cd07958">
    <property type="entry name" value="Anticodon_Ia_Leu_BEm"/>
    <property type="match status" value="1"/>
</dbReference>
<evidence type="ECO:0000313" key="14">
    <source>
        <dbReference type="EMBL" id="QEC57526.1"/>
    </source>
</evidence>
<comment type="similarity">
    <text evidence="1 9 10">Belongs to the class-I aminoacyl-tRNA synthetase family.</text>
</comment>
<dbReference type="HAMAP" id="MF_00049_B">
    <property type="entry name" value="Leu_tRNA_synth_B"/>
    <property type="match status" value="1"/>
</dbReference>
<dbReference type="Gene3D" id="3.90.740.10">
    <property type="entry name" value="Valyl/Leucyl/Isoleucyl-tRNA synthetase, editing domain"/>
    <property type="match status" value="1"/>
</dbReference>
<evidence type="ECO:0000256" key="1">
    <source>
        <dbReference type="ARBA" id="ARBA00005594"/>
    </source>
</evidence>
<dbReference type="GO" id="GO:0005829">
    <property type="term" value="C:cytosol"/>
    <property type="evidence" value="ECO:0007669"/>
    <property type="project" value="TreeGrafter"/>
</dbReference>
<evidence type="ECO:0000256" key="4">
    <source>
        <dbReference type="ARBA" id="ARBA00022741"/>
    </source>
</evidence>
<dbReference type="FunFam" id="3.40.50.620:FF:000056">
    <property type="entry name" value="Leucine--tRNA ligase"/>
    <property type="match status" value="1"/>
</dbReference>
<keyword evidence="3 9" id="KW-0436">Ligase</keyword>
<dbReference type="InterPro" id="IPR001412">
    <property type="entry name" value="aa-tRNA-synth_I_CS"/>
</dbReference>
<feature type="domain" description="Methionyl/Leucyl tRNA synthetase" evidence="12">
    <location>
        <begin position="38"/>
        <end position="172"/>
    </location>
</feature>
<dbReference type="EC" id="6.1.1.4" evidence="9"/>
<dbReference type="EMBL" id="CP042433">
    <property type="protein sequence ID" value="QEC57526.1"/>
    <property type="molecule type" value="Genomic_DNA"/>
</dbReference>
<evidence type="ECO:0000256" key="8">
    <source>
        <dbReference type="ARBA" id="ARBA00047469"/>
    </source>
</evidence>
<feature type="domain" description="Leucyl-tRNA synthetase editing" evidence="13">
    <location>
        <begin position="288"/>
        <end position="472"/>
    </location>
</feature>
<dbReference type="PANTHER" id="PTHR43740:SF2">
    <property type="entry name" value="LEUCINE--TRNA LIGASE, MITOCHONDRIAL"/>
    <property type="match status" value="1"/>
</dbReference>
<keyword evidence="7 9" id="KW-0030">Aminoacyl-tRNA synthetase</keyword>
<evidence type="ECO:0000256" key="9">
    <source>
        <dbReference type="HAMAP-Rule" id="MF_00049"/>
    </source>
</evidence>
<comment type="catalytic activity">
    <reaction evidence="8 9">
        <text>tRNA(Leu) + L-leucine + ATP = L-leucyl-tRNA(Leu) + AMP + diphosphate</text>
        <dbReference type="Rhea" id="RHEA:11688"/>
        <dbReference type="Rhea" id="RHEA-COMP:9613"/>
        <dbReference type="Rhea" id="RHEA-COMP:9622"/>
        <dbReference type="ChEBI" id="CHEBI:30616"/>
        <dbReference type="ChEBI" id="CHEBI:33019"/>
        <dbReference type="ChEBI" id="CHEBI:57427"/>
        <dbReference type="ChEBI" id="CHEBI:78442"/>
        <dbReference type="ChEBI" id="CHEBI:78494"/>
        <dbReference type="ChEBI" id="CHEBI:456215"/>
        <dbReference type="EC" id="6.1.1.4"/>
    </reaction>
</comment>
<proteinExistence type="inferred from homology"/>
<dbReference type="OrthoDB" id="9810365at2"/>
<evidence type="ECO:0000256" key="3">
    <source>
        <dbReference type="ARBA" id="ARBA00022598"/>
    </source>
</evidence>
<dbReference type="Pfam" id="PF13603">
    <property type="entry name" value="tRNA-synt_1_2"/>
    <property type="match status" value="1"/>
</dbReference>
<evidence type="ECO:0000259" key="13">
    <source>
        <dbReference type="Pfam" id="PF13603"/>
    </source>
</evidence>
<dbReference type="AlphaFoldDB" id="A0A5B8UM27"/>
<dbReference type="Proteomes" id="UP000321204">
    <property type="component" value="Chromosome"/>
</dbReference>
<evidence type="ECO:0000256" key="2">
    <source>
        <dbReference type="ARBA" id="ARBA00022490"/>
    </source>
</evidence>
<dbReference type="SUPFAM" id="SSF50677">
    <property type="entry name" value="ValRS/IleRS/LeuRS editing domain"/>
    <property type="match status" value="1"/>
</dbReference>
<keyword evidence="4 9" id="KW-0547">Nucleotide-binding</keyword>
<dbReference type="SUPFAM" id="SSF52374">
    <property type="entry name" value="Nucleotidylyl transferase"/>
    <property type="match status" value="2"/>
</dbReference>
<accession>A0A5B8UM27</accession>
<dbReference type="SUPFAM" id="SSF47323">
    <property type="entry name" value="Anticodon-binding domain of a subclass of class I aminoacyl-tRNA synthetases"/>
    <property type="match status" value="1"/>
</dbReference>
<organism evidence="14 15">
    <name type="scientific">Flavisolibacter ginsenosidimutans</name>
    <dbReference type="NCBI Taxonomy" id="661481"/>
    <lineage>
        <taxon>Bacteria</taxon>
        <taxon>Pseudomonadati</taxon>
        <taxon>Bacteroidota</taxon>
        <taxon>Chitinophagia</taxon>
        <taxon>Chitinophagales</taxon>
        <taxon>Chitinophagaceae</taxon>
        <taxon>Flavisolibacter</taxon>
    </lineage>
</organism>
<dbReference type="GO" id="GO:0002161">
    <property type="term" value="F:aminoacyl-tRNA deacylase activity"/>
    <property type="evidence" value="ECO:0007669"/>
    <property type="project" value="InterPro"/>
</dbReference>
<keyword evidence="6 9" id="KW-0648">Protein biosynthesis</keyword>
<evidence type="ECO:0000256" key="6">
    <source>
        <dbReference type="ARBA" id="ARBA00022917"/>
    </source>
</evidence>
<keyword evidence="15" id="KW-1185">Reference proteome</keyword>
<comment type="subcellular location">
    <subcellularLocation>
        <location evidence="9">Cytoplasm</location>
    </subcellularLocation>
</comment>
<gene>
    <name evidence="9" type="primary">leuS</name>
    <name evidence="14" type="ORF">FSB75_17000</name>
</gene>
<dbReference type="PROSITE" id="PS00178">
    <property type="entry name" value="AA_TRNA_LIGASE_I"/>
    <property type="match status" value="1"/>
</dbReference>
<keyword evidence="5 9" id="KW-0067">ATP-binding</keyword>
<dbReference type="Pfam" id="PF09334">
    <property type="entry name" value="tRNA-synt_1g"/>
    <property type="match status" value="1"/>
</dbReference>
<dbReference type="Pfam" id="PF08264">
    <property type="entry name" value="Anticodon_1"/>
    <property type="match status" value="1"/>
</dbReference>
<dbReference type="PRINTS" id="PR00985">
    <property type="entry name" value="TRNASYNTHLEU"/>
</dbReference>
<dbReference type="Gene3D" id="3.40.50.620">
    <property type="entry name" value="HUPs"/>
    <property type="match status" value="3"/>
</dbReference>
<evidence type="ECO:0000256" key="5">
    <source>
        <dbReference type="ARBA" id="ARBA00022840"/>
    </source>
</evidence>
<name>A0A5B8UM27_9BACT</name>
<keyword evidence="2 9" id="KW-0963">Cytoplasm</keyword>
<dbReference type="GO" id="GO:0004823">
    <property type="term" value="F:leucine-tRNA ligase activity"/>
    <property type="evidence" value="ECO:0007669"/>
    <property type="project" value="UniProtKB-UniRule"/>
</dbReference>
<dbReference type="InterPro" id="IPR002302">
    <property type="entry name" value="Leu-tRNA-ligase"/>
</dbReference>
<protein>
    <recommendedName>
        <fullName evidence="9">Leucine--tRNA ligase</fullName>
        <ecNumber evidence="9">6.1.1.4</ecNumber>
    </recommendedName>
    <alternativeName>
        <fullName evidence="9">Leucyl-tRNA synthetase</fullName>
        <shortName evidence="9">LeuRS</shortName>
    </alternativeName>
</protein>
<comment type="caution">
    <text evidence="9">Lacks conserved residue(s) required for the propagation of feature annotation.</text>
</comment>
<dbReference type="InterPro" id="IPR013155">
    <property type="entry name" value="M/V/L/I-tRNA-synth_anticd-bd"/>
</dbReference>
<evidence type="ECO:0000256" key="10">
    <source>
        <dbReference type="RuleBase" id="RU363039"/>
    </source>
</evidence>
<dbReference type="GO" id="GO:0006429">
    <property type="term" value="P:leucyl-tRNA aminoacylation"/>
    <property type="evidence" value="ECO:0007669"/>
    <property type="project" value="UniProtKB-UniRule"/>
</dbReference>
<evidence type="ECO:0000259" key="11">
    <source>
        <dbReference type="Pfam" id="PF08264"/>
    </source>
</evidence>
<dbReference type="Gene3D" id="1.10.730.10">
    <property type="entry name" value="Isoleucyl-tRNA Synthetase, Domain 1"/>
    <property type="match status" value="1"/>
</dbReference>
<feature type="binding site" evidence="9">
    <location>
        <position position="772"/>
    </location>
    <ligand>
        <name>ATP</name>
        <dbReference type="ChEBI" id="CHEBI:30616"/>
    </ligand>
</feature>
<dbReference type="RefSeq" id="WP_146789945.1">
    <property type="nucleotide sequence ID" value="NZ_BAABIO010000003.1"/>
</dbReference>
<dbReference type="GO" id="GO:0005524">
    <property type="term" value="F:ATP binding"/>
    <property type="evidence" value="ECO:0007669"/>
    <property type="project" value="UniProtKB-UniRule"/>
</dbReference>
<dbReference type="FunFam" id="3.40.50.620:FF:000060">
    <property type="entry name" value="Leucine--tRNA ligase"/>
    <property type="match status" value="1"/>
</dbReference>
<sequence length="995" mass="113891">MEYNFREIEKKWQDEWNKSGAYKVPNDSSKPKYYVLDMFPYPSGAGLHVGHPLGYIASDIFARYKRLKGFNVLHPMGYDAFGLPAEQYAIEHGVHPAVSTAKNIATFRSQLDKIGFSFDWSREVNTSNPKYYKWTQWIFLQLFKSWYNRKTNKTESIDGLIKIFEAEGNVNHPVPDARFEIRNAAFEILDGKFSADQWKAFDKKTKQAVLMEYRVAYCGYGEVNWCEALGTVLANDEVVNGVSERGGYPVIKKRLRQWYLRITEYADRLLQGLETVDFSEAMKEMQSNWIGKSSGAEIDFEIRSQEPGISKKLRVYTTRPDTIFGVDFMVVAPEHELVSTITTPEQKAAVDDYIAYVKSRSERERMAEKKISGVFTGAYAVNPFDENKKIPIWISEYVLAGYGTGAIMAVPSGDERDHKFAKHFNLPITNILGDAYNGVDANPTKDAVLSNSGFLNGTVMRDAIEVVINKLEELGIGKRKVNYKMRDAAFSRQRYWGEPFPIKWINGIAYPLDESELPLELPHVEKYGPGPEGEGPLANVSEWTSQHLETNTMPGYAGSSWYFLRYMDPHNDETFCDKNVSRYWNQVDLYVGGTEHAVGHLLYSRMWTKCLYDLGLITFDEPFKKLLNQGMIQGSSRFVYRLAIRGGDIIEKGYADESNYPIFVSYNKVKSFSNSNEDFNNLAEELKKIEPAFHDLKAEDLVQVVFTPLHVDVNIVDGLKLDIEAFKKSKPEFTNAKFLLEEVGSTWETHPNTPSKTIYGYICGTEVEKMSKRYFNTVNPDDVVGKYGADTFRMYEMFLGPIDQSKPWDTKGIEGVHRFLKKLWRLFFDEVKGKLVTDEKATPEELKVLHRTIKKIEEDTERFSYNTAVSAFMVCVNELTDLKCHKKEVLEQLLVLLAPYAPHVSEELWHQLGNTTSILDAAFPKFEQKYLVETTKEYPVSINGKMRTTMLLELSATKEQVEELVLANPVVQKWTDGKPLKKFIFVPNKMVNLVV</sequence>
<dbReference type="FunFam" id="1.10.730.10:FF:000011">
    <property type="entry name" value="Leucine--tRNA ligase chloroplastic/mitochondrial"/>
    <property type="match status" value="1"/>
</dbReference>